<evidence type="ECO:0000313" key="9">
    <source>
        <dbReference type="Proteomes" id="UP001295444"/>
    </source>
</evidence>
<sequence>MFDYRTEGGCDFSPKVGNIRHSPIELVYLLQLVHCCGRSGTQAQRSHSLREISKRKHRRRIYLISPDRQHGMLFTPENHDVPFQWRNIFGGCSDFGHWYLAPQLLQVVNVGYLCIAIGAFLVLMGFLGCYGAMKESRCMLMIFFFIILIIFVAETAGAVVVLAFSSLSKVFIDFLGNIAVENLQNDYGLKEEITTVWNVTMKEFNCCGFNGYQDFNNSFYYRQHSHQYPDVCCLYFNPCTARNISSQVKGCFETFELFLNKNGKVVGGVALGICALEIAAMIVSMALYSMIGNK</sequence>
<evidence type="ECO:0000256" key="1">
    <source>
        <dbReference type="ARBA" id="ARBA00004141"/>
    </source>
</evidence>
<dbReference type="CDD" id="cd03156">
    <property type="entry name" value="uroplakin_I_like_LEL"/>
    <property type="match status" value="1"/>
</dbReference>
<organism evidence="8 9">
    <name type="scientific">Pelobates cultripes</name>
    <name type="common">Western spadefoot toad</name>
    <dbReference type="NCBI Taxonomy" id="61616"/>
    <lineage>
        <taxon>Eukaryota</taxon>
        <taxon>Metazoa</taxon>
        <taxon>Chordata</taxon>
        <taxon>Craniata</taxon>
        <taxon>Vertebrata</taxon>
        <taxon>Euteleostomi</taxon>
        <taxon>Amphibia</taxon>
        <taxon>Batrachia</taxon>
        <taxon>Anura</taxon>
        <taxon>Pelobatoidea</taxon>
        <taxon>Pelobatidae</taxon>
        <taxon>Pelobates</taxon>
    </lineage>
</organism>
<dbReference type="Gene3D" id="1.10.1450.10">
    <property type="entry name" value="Tetraspanin"/>
    <property type="match status" value="1"/>
</dbReference>
<dbReference type="Pfam" id="PF00335">
    <property type="entry name" value="Tetraspanin"/>
    <property type="match status" value="1"/>
</dbReference>
<evidence type="ECO:0000256" key="5">
    <source>
        <dbReference type="ARBA" id="ARBA00023136"/>
    </source>
</evidence>
<gene>
    <name evidence="8" type="ORF">PECUL_23A000210</name>
</gene>
<comment type="subcellular location">
    <subcellularLocation>
        <location evidence="1">Membrane</location>
        <topology evidence="1">Multi-pass membrane protein</topology>
    </subcellularLocation>
</comment>
<comment type="similarity">
    <text evidence="2">Belongs to the tetraspanin (TM4SF) family.</text>
</comment>
<dbReference type="GO" id="GO:0005886">
    <property type="term" value="C:plasma membrane"/>
    <property type="evidence" value="ECO:0007669"/>
    <property type="project" value="TreeGrafter"/>
</dbReference>
<feature type="transmembrane region" description="Helical" evidence="7">
    <location>
        <begin position="110"/>
        <end position="133"/>
    </location>
</feature>
<keyword evidence="6" id="KW-0325">Glycoprotein</keyword>
<feature type="transmembrane region" description="Helical" evidence="7">
    <location>
        <begin position="265"/>
        <end position="288"/>
    </location>
</feature>
<name>A0AAD1VTR4_PELCU</name>
<keyword evidence="9" id="KW-1185">Reference proteome</keyword>
<dbReference type="SUPFAM" id="SSF48652">
    <property type="entry name" value="Tetraspanin"/>
    <property type="match status" value="1"/>
</dbReference>
<dbReference type="AlphaFoldDB" id="A0AAD1VTR4"/>
<protein>
    <submittedName>
        <fullName evidence="8">Tetraspanin-1-like</fullName>
    </submittedName>
</protein>
<evidence type="ECO:0000256" key="4">
    <source>
        <dbReference type="ARBA" id="ARBA00022989"/>
    </source>
</evidence>
<keyword evidence="4 7" id="KW-1133">Transmembrane helix</keyword>
<reference evidence="8" key="1">
    <citation type="submission" date="2022-03" db="EMBL/GenBank/DDBJ databases">
        <authorList>
            <person name="Alioto T."/>
            <person name="Alioto T."/>
            <person name="Gomez Garrido J."/>
        </authorList>
    </citation>
    <scope>NUCLEOTIDE SEQUENCE</scope>
</reference>
<dbReference type="EMBL" id="OW240914">
    <property type="protein sequence ID" value="CAH2273028.1"/>
    <property type="molecule type" value="Genomic_DNA"/>
</dbReference>
<dbReference type="PROSITE" id="PS00421">
    <property type="entry name" value="TM4_1"/>
    <property type="match status" value="1"/>
</dbReference>
<evidence type="ECO:0000256" key="3">
    <source>
        <dbReference type="ARBA" id="ARBA00022692"/>
    </source>
</evidence>
<evidence type="ECO:0000313" key="8">
    <source>
        <dbReference type="EMBL" id="CAH2273028.1"/>
    </source>
</evidence>
<feature type="transmembrane region" description="Helical" evidence="7">
    <location>
        <begin position="140"/>
        <end position="164"/>
    </location>
</feature>
<proteinExistence type="inferred from homology"/>
<evidence type="ECO:0000256" key="7">
    <source>
        <dbReference type="SAM" id="Phobius"/>
    </source>
</evidence>
<evidence type="ECO:0000256" key="6">
    <source>
        <dbReference type="ARBA" id="ARBA00023180"/>
    </source>
</evidence>
<accession>A0AAD1VTR4</accession>
<dbReference type="PANTHER" id="PTHR19282:SF545">
    <property type="entry name" value="TETRASPANIN"/>
    <property type="match status" value="1"/>
</dbReference>
<evidence type="ECO:0000256" key="2">
    <source>
        <dbReference type="ARBA" id="ARBA00006840"/>
    </source>
</evidence>
<dbReference type="PRINTS" id="PR00259">
    <property type="entry name" value="TMFOUR"/>
</dbReference>
<dbReference type="InterPro" id="IPR018503">
    <property type="entry name" value="Tetraspanin_CS"/>
</dbReference>
<keyword evidence="3 7" id="KW-0812">Transmembrane</keyword>
<dbReference type="Proteomes" id="UP001295444">
    <property type="component" value="Chromosome 03"/>
</dbReference>
<dbReference type="PANTHER" id="PTHR19282">
    <property type="entry name" value="TETRASPANIN"/>
    <property type="match status" value="1"/>
</dbReference>
<keyword evidence="5 7" id="KW-0472">Membrane</keyword>
<dbReference type="InterPro" id="IPR008952">
    <property type="entry name" value="Tetraspanin_EC2_sf"/>
</dbReference>
<dbReference type="InterPro" id="IPR018499">
    <property type="entry name" value="Tetraspanin/Peripherin"/>
</dbReference>